<evidence type="ECO:0000256" key="4">
    <source>
        <dbReference type="ARBA" id="ARBA00023136"/>
    </source>
</evidence>
<dbReference type="AlphaFoldDB" id="A0AA91PFB3"/>
<keyword evidence="4 5" id="KW-0472">Membrane</keyword>
<feature type="transmembrane region" description="Helical" evidence="5">
    <location>
        <begin position="32"/>
        <end position="56"/>
    </location>
</feature>
<feature type="transmembrane region" description="Helical" evidence="5">
    <location>
        <begin position="155"/>
        <end position="178"/>
    </location>
</feature>
<dbReference type="InterPro" id="IPR038665">
    <property type="entry name" value="Voltage-dep_anion_channel_sf"/>
</dbReference>
<accession>A0AA91PFB3</accession>
<feature type="transmembrane region" description="Helical" evidence="5">
    <location>
        <begin position="224"/>
        <end position="249"/>
    </location>
</feature>
<keyword evidence="3 5" id="KW-1133">Transmembrane helix</keyword>
<dbReference type="Gene3D" id="1.50.10.150">
    <property type="entry name" value="Voltage-dependent anion channel"/>
    <property type="match status" value="1"/>
</dbReference>
<dbReference type="GO" id="GO:0016020">
    <property type="term" value="C:membrane"/>
    <property type="evidence" value="ECO:0007669"/>
    <property type="project" value="UniProtKB-SubCell"/>
</dbReference>
<evidence type="ECO:0000256" key="5">
    <source>
        <dbReference type="SAM" id="Phobius"/>
    </source>
</evidence>
<evidence type="ECO:0000256" key="2">
    <source>
        <dbReference type="ARBA" id="ARBA00022692"/>
    </source>
</evidence>
<dbReference type="Proteomes" id="UP000193577">
    <property type="component" value="Unassembled WGS sequence"/>
</dbReference>
<dbReference type="InterPro" id="IPR004695">
    <property type="entry name" value="SLAC1/Mae1/Ssu1/TehA"/>
</dbReference>
<feature type="transmembrane region" description="Helical" evidence="5">
    <location>
        <begin position="296"/>
        <end position="314"/>
    </location>
</feature>
<name>A0AA91PFB3_9MYCO</name>
<keyword evidence="7" id="KW-1185">Reference proteome</keyword>
<feature type="transmembrane region" description="Helical" evidence="5">
    <location>
        <begin position="261"/>
        <end position="284"/>
    </location>
</feature>
<dbReference type="CDD" id="cd09319">
    <property type="entry name" value="TDT_like_1"/>
    <property type="match status" value="1"/>
</dbReference>
<organism evidence="6 7">
    <name type="scientific">Mycolicibacillus koreensis</name>
    <dbReference type="NCBI Taxonomy" id="1069220"/>
    <lineage>
        <taxon>Bacteria</taxon>
        <taxon>Bacillati</taxon>
        <taxon>Actinomycetota</taxon>
        <taxon>Actinomycetes</taxon>
        <taxon>Mycobacteriales</taxon>
        <taxon>Mycobacteriaceae</taxon>
        <taxon>Mycolicibacillus</taxon>
    </lineage>
</organism>
<feature type="transmembrane region" description="Helical" evidence="5">
    <location>
        <begin position="130"/>
        <end position="149"/>
    </location>
</feature>
<protein>
    <submittedName>
        <fullName evidence="6">C4-dicarboxylate ABC transporter</fullName>
    </submittedName>
</protein>
<comment type="subcellular location">
    <subcellularLocation>
        <location evidence="1">Membrane</location>
        <topology evidence="1">Multi-pass membrane protein</topology>
    </subcellularLocation>
</comment>
<dbReference type="GO" id="GO:0055085">
    <property type="term" value="P:transmembrane transport"/>
    <property type="evidence" value="ECO:0007669"/>
    <property type="project" value="InterPro"/>
</dbReference>
<sequence length="329" mass="35389">MRPSPNVFAVVMATGILSIGASRHGYAGLSSALGVLASAGLAVLVALVVLTAVIERRAAVWDLRDPDITLRLFTFVAACAVLDSRLEHHPVWVRVLGLVALISWSVLSALTLRNMLTRQWAALRDKAHGAWLLASVGTSGLVIVMAQMIRATGHTAWLAVAIPIWVAGLGVYLLMATLIMWRTVHERMDRDGFEPDTWILMGGMAIATLAGDLLGQLTSGAVSAALRAATVVTWGVATVWIPPLIYFVLHRIHNRPGMLQFRGVWWALVFPLGMYSVASQAMAIELDLPALDTVSLVFFWDAFAAWLIVALAGVRRAALASARVLVGSS</sequence>
<feature type="transmembrane region" description="Helical" evidence="5">
    <location>
        <begin position="198"/>
        <end position="218"/>
    </location>
</feature>
<evidence type="ECO:0000256" key="3">
    <source>
        <dbReference type="ARBA" id="ARBA00022989"/>
    </source>
</evidence>
<dbReference type="EMBL" id="NCXO01000012">
    <property type="protein sequence ID" value="OSC34260.1"/>
    <property type="molecule type" value="Genomic_DNA"/>
</dbReference>
<proteinExistence type="predicted"/>
<keyword evidence="2 5" id="KW-0812">Transmembrane</keyword>
<feature type="transmembrane region" description="Helical" evidence="5">
    <location>
        <begin position="7"/>
        <end position="26"/>
    </location>
</feature>
<comment type="caution">
    <text evidence="6">The sequence shown here is derived from an EMBL/GenBank/DDBJ whole genome shotgun (WGS) entry which is preliminary data.</text>
</comment>
<reference evidence="6 7" key="1">
    <citation type="submission" date="2017-04" db="EMBL/GenBank/DDBJ databases">
        <title>The new phylogeny of genus Mycobacterium.</title>
        <authorList>
            <person name="Tortoli E."/>
            <person name="Trovato A."/>
            <person name="Cirillo D.M."/>
        </authorList>
    </citation>
    <scope>NUCLEOTIDE SEQUENCE [LARGE SCALE GENOMIC DNA]</scope>
    <source>
        <strain evidence="6 7">KCTC 19819</strain>
    </source>
</reference>
<evidence type="ECO:0000256" key="1">
    <source>
        <dbReference type="ARBA" id="ARBA00004141"/>
    </source>
</evidence>
<dbReference type="Pfam" id="PF03595">
    <property type="entry name" value="SLAC1"/>
    <property type="match status" value="1"/>
</dbReference>
<feature type="transmembrane region" description="Helical" evidence="5">
    <location>
        <begin position="92"/>
        <end position="110"/>
    </location>
</feature>
<gene>
    <name evidence="6" type="ORF">B8W67_07650</name>
</gene>
<evidence type="ECO:0000313" key="7">
    <source>
        <dbReference type="Proteomes" id="UP000193577"/>
    </source>
</evidence>
<evidence type="ECO:0000313" key="6">
    <source>
        <dbReference type="EMBL" id="OSC34260.1"/>
    </source>
</evidence>